<dbReference type="EMBL" id="JAJJMA010304146">
    <property type="protein sequence ID" value="MCL7048391.1"/>
    <property type="molecule type" value="Genomic_DNA"/>
</dbReference>
<comment type="caution">
    <text evidence="5">The sequence shown here is derived from an EMBL/GenBank/DDBJ whole genome shotgun (WGS) entry which is preliminary data.</text>
</comment>
<evidence type="ECO:0000256" key="2">
    <source>
        <dbReference type="SAM" id="Phobius"/>
    </source>
</evidence>
<evidence type="ECO:0000256" key="1">
    <source>
        <dbReference type="SAM" id="MobiDB-lite"/>
    </source>
</evidence>
<feature type="compositionally biased region" description="Polar residues" evidence="1">
    <location>
        <begin position="131"/>
        <end position="150"/>
    </location>
</feature>
<dbReference type="InterPro" id="IPR003245">
    <property type="entry name" value="Phytocyanin_dom"/>
</dbReference>
<dbReference type="InterPro" id="IPR039391">
    <property type="entry name" value="Phytocyanin-like"/>
</dbReference>
<evidence type="ECO:0000259" key="4">
    <source>
        <dbReference type="PROSITE" id="PS51485"/>
    </source>
</evidence>
<dbReference type="SUPFAM" id="SSF49503">
    <property type="entry name" value="Cupredoxins"/>
    <property type="match status" value="1"/>
</dbReference>
<keyword evidence="2" id="KW-0472">Membrane</keyword>
<keyword evidence="6" id="KW-1185">Reference proteome</keyword>
<dbReference type="Gene3D" id="2.60.40.420">
    <property type="entry name" value="Cupredoxins - blue copper proteins"/>
    <property type="match status" value="1"/>
</dbReference>
<name>A0AA42B2W0_PAPNU</name>
<dbReference type="Pfam" id="PF02298">
    <property type="entry name" value="Cu_bind_like"/>
    <property type="match status" value="1"/>
</dbReference>
<dbReference type="GO" id="GO:0009055">
    <property type="term" value="F:electron transfer activity"/>
    <property type="evidence" value="ECO:0007669"/>
    <property type="project" value="InterPro"/>
</dbReference>
<organism evidence="5 6">
    <name type="scientific">Papaver nudicaule</name>
    <name type="common">Iceland poppy</name>
    <dbReference type="NCBI Taxonomy" id="74823"/>
    <lineage>
        <taxon>Eukaryota</taxon>
        <taxon>Viridiplantae</taxon>
        <taxon>Streptophyta</taxon>
        <taxon>Embryophyta</taxon>
        <taxon>Tracheophyta</taxon>
        <taxon>Spermatophyta</taxon>
        <taxon>Magnoliopsida</taxon>
        <taxon>Ranunculales</taxon>
        <taxon>Papaveraceae</taxon>
        <taxon>Papaveroideae</taxon>
        <taxon>Papaver</taxon>
    </lineage>
</organism>
<feature type="signal peptide" evidence="3">
    <location>
        <begin position="1"/>
        <end position="23"/>
    </location>
</feature>
<sequence>MGFNTKFLLSLVLLVVVPLVADAFAVWNVGNSAGWSVGDSLRFIYDPNTTDVKEVTSSDFKSCDATFAVDTFNTGNDTIPLTEVGDRFFISSNRRDCKHGQRVHIIVSNSSLVIIGPNHDNNGYVNIPKPQSTSTGGEAMTPTMSPTSTEAGGEAKTMSPSATTIVPPKSPTSSASEFSRNIGFVGVVALLVPLLGFVY</sequence>
<dbReference type="PANTHER" id="PTHR33021:SF339">
    <property type="entry name" value="OS07G0570600 PROTEIN"/>
    <property type="match status" value="1"/>
</dbReference>
<evidence type="ECO:0000313" key="5">
    <source>
        <dbReference type="EMBL" id="MCL7048391.1"/>
    </source>
</evidence>
<feature type="transmembrane region" description="Helical" evidence="2">
    <location>
        <begin position="178"/>
        <end position="198"/>
    </location>
</feature>
<feature type="domain" description="Phytocyanin" evidence="4">
    <location>
        <begin position="1"/>
        <end position="109"/>
    </location>
</feature>
<dbReference type="PANTHER" id="PTHR33021">
    <property type="entry name" value="BLUE COPPER PROTEIN"/>
    <property type="match status" value="1"/>
</dbReference>
<feature type="region of interest" description="Disordered" evidence="1">
    <location>
        <begin position="131"/>
        <end position="173"/>
    </location>
</feature>
<keyword evidence="2" id="KW-0812">Transmembrane</keyword>
<dbReference type="PROSITE" id="PS51485">
    <property type="entry name" value="PHYTOCYANIN"/>
    <property type="match status" value="1"/>
</dbReference>
<keyword evidence="3" id="KW-0732">Signal</keyword>
<dbReference type="GO" id="GO:0005886">
    <property type="term" value="C:plasma membrane"/>
    <property type="evidence" value="ECO:0007669"/>
    <property type="project" value="TreeGrafter"/>
</dbReference>
<reference evidence="5" key="1">
    <citation type="submission" date="2022-03" db="EMBL/GenBank/DDBJ databases">
        <title>A functionally conserved STORR gene fusion in Papaver species that diverged 16.8 million years ago.</title>
        <authorList>
            <person name="Catania T."/>
        </authorList>
    </citation>
    <scope>NUCLEOTIDE SEQUENCE</scope>
    <source>
        <strain evidence="5">S-191538</strain>
    </source>
</reference>
<dbReference type="AlphaFoldDB" id="A0AA42B2W0"/>
<evidence type="ECO:0000313" key="6">
    <source>
        <dbReference type="Proteomes" id="UP001177140"/>
    </source>
</evidence>
<proteinExistence type="predicted"/>
<gene>
    <name evidence="5" type="ORF">MKW94_004229</name>
</gene>
<keyword evidence="2" id="KW-1133">Transmembrane helix</keyword>
<protein>
    <recommendedName>
        <fullName evidence="4">Phytocyanin domain-containing protein</fullName>
    </recommendedName>
</protein>
<dbReference type="Proteomes" id="UP001177140">
    <property type="component" value="Unassembled WGS sequence"/>
</dbReference>
<feature type="chain" id="PRO_5041296041" description="Phytocyanin domain-containing protein" evidence="3">
    <location>
        <begin position="24"/>
        <end position="199"/>
    </location>
</feature>
<accession>A0AA42B2W0</accession>
<evidence type="ECO:0000256" key="3">
    <source>
        <dbReference type="SAM" id="SignalP"/>
    </source>
</evidence>
<dbReference type="InterPro" id="IPR008972">
    <property type="entry name" value="Cupredoxin"/>
</dbReference>